<feature type="domain" description="CBS" evidence="4">
    <location>
        <begin position="1"/>
        <end position="37"/>
    </location>
</feature>
<organism evidence="5 6">
    <name type="scientific">Actinomadura vinacea</name>
    <dbReference type="NCBI Taxonomy" id="115336"/>
    <lineage>
        <taxon>Bacteria</taxon>
        <taxon>Bacillati</taxon>
        <taxon>Actinomycetota</taxon>
        <taxon>Actinomycetes</taxon>
        <taxon>Streptosporangiales</taxon>
        <taxon>Thermomonosporaceae</taxon>
        <taxon>Actinomadura</taxon>
    </lineage>
</organism>
<reference evidence="5 6" key="1">
    <citation type="journal article" date="2019" name="Int. J. Syst. Evol. Microbiol.">
        <title>The Global Catalogue of Microorganisms (GCM) 10K type strain sequencing project: providing services to taxonomists for standard genome sequencing and annotation.</title>
        <authorList>
            <consortium name="The Broad Institute Genomics Platform"/>
            <consortium name="The Broad Institute Genome Sequencing Center for Infectious Disease"/>
            <person name="Wu L."/>
            <person name="Ma J."/>
        </authorList>
    </citation>
    <scope>NUCLEOTIDE SEQUENCE [LARGE SCALE GENOMIC DNA]</scope>
    <source>
        <strain evidence="5 6">JCM 3325</strain>
    </source>
</reference>
<evidence type="ECO:0000259" key="4">
    <source>
        <dbReference type="PROSITE" id="PS51371"/>
    </source>
</evidence>
<dbReference type="InterPro" id="IPR046342">
    <property type="entry name" value="CBS_dom_sf"/>
</dbReference>
<evidence type="ECO:0000256" key="3">
    <source>
        <dbReference type="SAM" id="MobiDB-lite"/>
    </source>
</evidence>
<dbReference type="SUPFAM" id="SSF54631">
    <property type="entry name" value="CBS-domain pair"/>
    <property type="match status" value="1"/>
</dbReference>
<evidence type="ECO:0000256" key="2">
    <source>
        <dbReference type="PROSITE-ProRule" id="PRU00703"/>
    </source>
</evidence>
<name>A0ABN3ITW8_9ACTN</name>
<dbReference type="InterPro" id="IPR013785">
    <property type="entry name" value="Aldolase_TIM"/>
</dbReference>
<dbReference type="InterPro" id="IPR000644">
    <property type="entry name" value="CBS_dom"/>
</dbReference>
<feature type="compositionally biased region" description="Basic residues" evidence="3">
    <location>
        <begin position="53"/>
        <end position="62"/>
    </location>
</feature>
<feature type="region of interest" description="Disordered" evidence="3">
    <location>
        <begin position="31"/>
        <end position="71"/>
    </location>
</feature>
<evidence type="ECO:0000313" key="5">
    <source>
        <dbReference type="EMBL" id="GAA2412334.1"/>
    </source>
</evidence>
<comment type="caution">
    <text evidence="5">The sequence shown here is derived from an EMBL/GenBank/DDBJ whole genome shotgun (WGS) entry which is preliminary data.</text>
</comment>
<evidence type="ECO:0000256" key="1">
    <source>
        <dbReference type="ARBA" id="ARBA00023122"/>
    </source>
</evidence>
<feature type="compositionally biased region" description="Basic and acidic residues" evidence="3">
    <location>
        <begin position="31"/>
        <end position="52"/>
    </location>
</feature>
<keyword evidence="6" id="KW-1185">Reference proteome</keyword>
<gene>
    <name evidence="5" type="ORF">GCM10010191_22140</name>
</gene>
<dbReference type="RefSeq" id="WP_425547334.1">
    <property type="nucleotide sequence ID" value="NZ_BAAARW010000008.1"/>
</dbReference>
<dbReference type="EMBL" id="BAAARW010000008">
    <property type="protein sequence ID" value="GAA2412334.1"/>
    <property type="molecule type" value="Genomic_DNA"/>
</dbReference>
<sequence>MRQHKIEKLPIVDDENRLLGLITVKDYVKSDQHPDAARDPDSRGSLRPDLARTGRRWPHRTVARTVPVPPR</sequence>
<dbReference type="Gene3D" id="3.20.20.70">
    <property type="entry name" value="Aldolase class I"/>
    <property type="match status" value="1"/>
</dbReference>
<protein>
    <recommendedName>
        <fullName evidence="4">CBS domain-containing protein</fullName>
    </recommendedName>
</protein>
<evidence type="ECO:0000313" key="6">
    <source>
        <dbReference type="Proteomes" id="UP001501231"/>
    </source>
</evidence>
<dbReference type="PROSITE" id="PS51371">
    <property type="entry name" value="CBS"/>
    <property type="match status" value="1"/>
</dbReference>
<proteinExistence type="predicted"/>
<keyword evidence="1 2" id="KW-0129">CBS domain</keyword>
<dbReference type="Proteomes" id="UP001501231">
    <property type="component" value="Unassembled WGS sequence"/>
</dbReference>
<accession>A0ABN3ITW8</accession>
<dbReference type="Pfam" id="PF00571">
    <property type="entry name" value="CBS"/>
    <property type="match status" value="1"/>
</dbReference>